<gene>
    <name evidence="8" type="ORF">ENJ10_01705</name>
</gene>
<dbReference type="CDD" id="cd07560">
    <property type="entry name" value="Peptidase_S41_CPP"/>
    <property type="match status" value="1"/>
</dbReference>
<dbReference type="SMART" id="SM00245">
    <property type="entry name" value="TSPc"/>
    <property type="match status" value="1"/>
</dbReference>
<dbReference type="Gene3D" id="2.30.42.10">
    <property type="match status" value="1"/>
</dbReference>
<dbReference type="GO" id="GO:0006508">
    <property type="term" value="P:proteolysis"/>
    <property type="evidence" value="ECO:0007669"/>
    <property type="project" value="UniProtKB-KW"/>
</dbReference>
<dbReference type="PANTHER" id="PTHR32060">
    <property type="entry name" value="TAIL-SPECIFIC PROTEASE"/>
    <property type="match status" value="1"/>
</dbReference>
<evidence type="ECO:0000256" key="6">
    <source>
        <dbReference type="SAM" id="SignalP"/>
    </source>
</evidence>
<feature type="domain" description="PDZ" evidence="7">
    <location>
        <begin position="88"/>
        <end position="156"/>
    </location>
</feature>
<evidence type="ECO:0000256" key="2">
    <source>
        <dbReference type="ARBA" id="ARBA00022670"/>
    </source>
</evidence>
<reference evidence="8" key="1">
    <citation type="journal article" date="2020" name="mSystems">
        <title>Genome- and Community-Level Interaction Insights into Carbon Utilization and Element Cycling Functions of Hydrothermarchaeota in Hydrothermal Sediment.</title>
        <authorList>
            <person name="Zhou Z."/>
            <person name="Liu Y."/>
            <person name="Xu W."/>
            <person name="Pan J."/>
            <person name="Luo Z.H."/>
            <person name="Li M."/>
        </authorList>
    </citation>
    <scope>NUCLEOTIDE SEQUENCE [LARGE SCALE GENOMIC DNA]</scope>
    <source>
        <strain evidence="8">HyVt-456</strain>
    </source>
</reference>
<dbReference type="InterPro" id="IPR001478">
    <property type="entry name" value="PDZ"/>
</dbReference>
<dbReference type="GO" id="GO:0004175">
    <property type="term" value="F:endopeptidase activity"/>
    <property type="evidence" value="ECO:0007669"/>
    <property type="project" value="TreeGrafter"/>
</dbReference>
<keyword evidence="4 5" id="KW-0720">Serine protease</keyword>
<dbReference type="InterPro" id="IPR004447">
    <property type="entry name" value="Peptidase_S41A"/>
</dbReference>
<feature type="signal peptide" evidence="6">
    <location>
        <begin position="1"/>
        <end position="22"/>
    </location>
</feature>
<dbReference type="SUPFAM" id="SSF52096">
    <property type="entry name" value="ClpP/crotonase"/>
    <property type="match status" value="1"/>
</dbReference>
<dbReference type="Gene3D" id="3.30.750.44">
    <property type="match status" value="1"/>
</dbReference>
<sequence length="556" mass="62370">MKRSSFSIFLATLLFISLGSWLAPALNAGEQDYYQRLKQSWVNMQKVFETLNSHYMEELDPYALVKAGIDGMLDHLDPYTVFIEEDGERRLKMITTGKYGGLGMEIGMKNKNITIITPMDNGPAKKAGIQAGDIIRKINGQDVTGWSTGKVSENLRGKIGGTVELTIERPGLDAPFTLTLTRAEIVIEDVRYAGYIAPGVGYISLGGFTDKAAREVKEAIKQLQAEGTLEKLILDLRGNPGGLLDAAVNIINLFVPAGEAVVSTRGFRESENIFKTEHQPLLPDTPLAILVNRGSASASEIVAGALQDLDRAVIIGPEPTFGKGLVQKVYTIDNATHTKLKITTAKYYIPSGRSIQKRDYADDNEVIRLHDADSLLHNNKHNVYYTRNKRKVLDKGGIEPDIETARDSLNTFMIDLIRQHTFFNFTVDYHTRHDRWNGQISDSLLMAFKSWMLSRDLEFTRAGATELSKLKKIIKREKLPQAETMLTRLENALRKEPATQFDENTDNIRRYLLLEMAEKYKGRKGRAEVAAFNDPVVDKARDVLQRESYKKILAIK</sequence>
<dbReference type="Proteomes" id="UP000886005">
    <property type="component" value="Unassembled WGS sequence"/>
</dbReference>
<evidence type="ECO:0000313" key="8">
    <source>
        <dbReference type="EMBL" id="HED09380.1"/>
    </source>
</evidence>
<dbReference type="AlphaFoldDB" id="A0A7V1LK42"/>
<dbReference type="InterPro" id="IPR055210">
    <property type="entry name" value="CtpA/B_N"/>
</dbReference>
<accession>A0A7V1LK42</accession>
<feature type="chain" id="PRO_5030561463" evidence="6">
    <location>
        <begin position="23"/>
        <end position="556"/>
    </location>
</feature>
<dbReference type="FunFam" id="2.30.42.10:FF:000063">
    <property type="entry name" value="Peptidase, S41 family"/>
    <property type="match status" value="1"/>
</dbReference>
<dbReference type="Pfam" id="PF03572">
    <property type="entry name" value="Peptidase_S41"/>
    <property type="match status" value="1"/>
</dbReference>
<dbReference type="EMBL" id="DRLD01000046">
    <property type="protein sequence ID" value="HED09380.1"/>
    <property type="molecule type" value="Genomic_DNA"/>
</dbReference>
<protein>
    <submittedName>
        <fullName evidence="8">S41 family peptidase</fullName>
    </submittedName>
</protein>
<keyword evidence="2 5" id="KW-0645">Protease</keyword>
<dbReference type="InterPro" id="IPR005151">
    <property type="entry name" value="Tail-specific_protease"/>
</dbReference>
<dbReference type="InterPro" id="IPR029045">
    <property type="entry name" value="ClpP/crotonase-like_dom_sf"/>
</dbReference>
<evidence type="ECO:0000256" key="3">
    <source>
        <dbReference type="ARBA" id="ARBA00022801"/>
    </source>
</evidence>
<dbReference type="SMART" id="SM00228">
    <property type="entry name" value="PDZ"/>
    <property type="match status" value="1"/>
</dbReference>
<dbReference type="GO" id="GO:0008236">
    <property type="term" value="F:serine-type peptidase activity"/>
    <property type="evidence" value="ECO:0007669"/>
    <property type="project" value="UniProtKB-KW"/>
</dbReference>
<evidence type="ECO:0000259" key="7">
    <source>
        <dbReference type="PROSITE" id="PS50106"/>
    </source>
</evidence>
<proteinExistence type="inferred from homology"/>
<evidence type="ECO:0000256" key="4">
    <source>
        <dbReference type="ARBA" id="ARBA00022825"/>
    </source>
</evidence>
<organism evidence="8">
    <name type="scientific">Caldithrix abyssi</name>
    <dbReference type="NCBI Taxonomy" id="187145"/>
    <lineage>
        <taxon>Bacteria</taxon>
        <taxon>Pseudomonadati</taxon>
        <taxon>Calditrichota</taxon>
        <taxon>Calditrichia</taxon>
        <taxon>Calditrichales</taxon>
        <taxon>Calditrichaceae</taxon>
        <taxon>Caldithrix</taxon>
    </lineage>
</organism>
<comment type="caution">
    <text evidence="8">The sequence shown here is derived from an EMBL/GenBank/DDBJ whole genome shotgun (WGS) entry which is preliminary data.</text>
</comment>
<dbReference type="SUPFAM" id="SSF50156">
    <property type="entry name" value="PDZ domain-like"/>
    <property type="match status" value="1"/>
</dbReference>
<dbReference type="CDD" id="cd06782">
    <property type="entry name" value="cpPDZ_CPP-like"/>
    <property type="match status" value="1"/>
</dbReference>
<name>A0A7V1LK42_CALAY</name>
<evidence type="ECO:0000256" key="1">
    <source>
        <dbReference type="ARBA" id="ARBA00009179"/>
    </source>
</evidence>
<dbReference type="PROSITE" id="PS50106">
    <property type="entry name" value="PDZ"/>
    <property type="match status" value="1"/>
</dbReference>
<dbReference type="NCBIfam" id="TIGR00225">
    <property type="entry name" value="prc"/>
    <property type="match status" value="1"/>
</dbReference>
<dbReference type="PANTHER" id="PTHR32060:SF22">
    <property type="entry name" value="CARBOXYL-TERMINAL-PROCESSING PEPTIDASE 3, CHLOROPLASTIC"/>
    <property type="match status" value="1"/>
</dbReference>
<keyword evidence="6" id="KW-0732">Signal</keyword>
<dbReference type="Pfam" id="PF00595">
    <property type="entry name" value="PDZ"/>
    <property type="match status" value="1"/>
</dbReference>
<dbReference type="InterPro" id="IPR036034">
    <property type="entry name" value="PDZ_sf"/>
</dbReference>
<dbReference type="Gene3D" id="3.90.226.10">
    <property type="entry name" value="2-enoyl-CoA Hydratase, Chain A, domain 1"/>
    <property type="match status" value="1"/>
</dbReference>
<evidence type="ECO:0000256" key="5">
    <source>
        <dbReference type="RuleBase" id="RU004404"/>
    </source>
</evidence>
<comment type="similarity">
    <text evidence="1 5">Belongs to the peptidase S41A family.</text>
</comment>
<dbReference type="Pfam" id="PF22694">
    <property type="entry name" value="CtpB_N-like"/>
    <property type="match status" value="1"/>
</dbReference>
<keyword evidence="3 5" id="KW-0378">Hydrolase</keyword>